<feature type="domain" description="DUF6985" evidence="1">
    <location>
        <begin position="55"/>
        <end position="179"/>
    </location>
</feature>
<reference evidence="2 3" key="1">
    <citation type="submission" date="2019-03" db="EMBL/GenBank/DDBJ databases">
        <title>Deep-cultivation of Planctomycetes and their phenomic and genomic characterization uncovers novel biology.</title>
        <authorList>
            <person name="Wiegand S."/>
            <person name="Jogler M."/>
            <person name="Boedeker C."/>
            <person name="Pinto D."/>
            <person name="Vollmers J."/>
            <person name="Rivas-Marin E."/>
            <person name="Kohn T."/>
            <person name="Peeters S.H."/>
            <person name="Heuer A."/>
            <person name="Rast P."/>
            <person name="Oberbeckmann S."/>
            <person name="Bunk B."/>
            <person name="Jeske O."/>
            <person name="Meyerdierks A."/>
            <person name="Storesund J.E."/>
            <person name="Kallscheuer N."/>
            <person name="Luecker S."/>
            <person name="Lage O.M."/>
            <person name="Pohl T."/>
            <person name="Merkel B.J."/>
            <person name="Hornburger P."/>
            <person name="Mueller R.-W."/>
            <person name="Bruemmer F."/>
            <person name="Labrenz M."/>
            <person name="Spormann A.M."/>
            <person name="Op den Camp H."/>
            <person name="Overmann J."/>
            <person name="Amann R."/>
            <person name="Jetten M.S.M."/>
            <person name="Mascher T."/>
            <person name="Medema M.H."/>
            <person name="Devos D.P."/>
            <person name="Kaster A.-K."/>
            <person name="Ovreas L."/>
            <person name="Rohde M."/>
            <person name="Galperin M.Y."/>
            <person name="Jogler C."/>
        </authorList>
    </citation>
    <scope>NUCLEOTIDE SEQUENCE [LARGE SCALE GENOMIC DNA]</scope>
    <source>
        <strain evidence="2 3">Enr17</strain>
    </source>
</reference>
<name>A0A518I6Q7_9PLAN</name>
<accession>A0A518I6Q7</accession>
<dbReference type="OrthoDB" id="278828at2"/>
<proteinExistence type="predicted"/>
<dbReference type="Pfam" id="PF22481">
    <property type="entry name" value="DUF6985"/>
    <property type="match status" value="1"/>
</dbReference>
<dbReference type="KEGG" id="gfm:Enr17x_07720"/>
<dbReference type="InterPro" id="IPR054254">
    <property type="entry name" value="DUF6985"/>
</dbReference>
<evidence type="ECO:0000313" key="3">
    <source>
        <dbReference type="Proteomes" id="UP000318313"/>
    </source>
</evidence>
<dbReference type="Proteomes" id="UP000318313">
    <property type="component" value="Chromosome"/>
</dbReference>
<evidence type="ECO:0000313" key="2">
    <source>
        <dbReference type="EMBL" id="QDV48758.1"/>
    </source>
</evidence>
<dbReference type="EMBL" id="CP037452">
    <property type="protein sequence ID" value="QDV48758.1"/>
    <property type="molecule type" value="Genomic_DNA"/>
</dbReference>
<dbReference type="AlphaFoldDB" id="A0A518I6Q7"/>
<dbReference type="RefSeq" id="WP_145305964.1">
    <property type="nucleotide sequence ID" value="NZ_CP037452.1"/>
</dbReference>
<keyword evidence="3" id="KW-1185">Reference proteome</keyword>
<protein>
    <recommendedName>
        <fullName evidence="1">DUF6985 domain-containing protein</fullName>
    </recommendedName>
</protein>
<gene>
    <name evidence="2" type="ORF">Enr17x_07720</name>
</gene>
<organism evidence="2 3">
    <name type="scientific">Gimesia fumaroli</name>
    <dbReference type="NCBI Taxonomy" id="2527976"/>
    <lineage>
        <taxon>Bacteria</taxon>
        <taxon>Pseudomonadati</taxon>
        <taxon>Planctomycetota</taxon>
        <taxon>Planctomycetia</taxon>
        <taxon>Planctomycetales</taxon>
        <taxon>Planctomycetaceae</taxon>
        <taxon>Gimesia</taxon>
    </lineage>
</organism>
<evidence type="ECO:0000259" key="1">
    <source>
        <dbReference type="Pfam" id="PF22481"/>
    </source>
</evidence>
<sequence length="297" mass="33843">MSVFSNIKYKSEYEAWLGKVELSGFETCGILWDCDADYLSEAYEKSEPNNGPVLLQLQIESTDGKPPTKEQEAAFEYLCTNEDTIAKAALKYALQQCKSAYYSESLPETKTLQGEKRELRKRLNTLDGFCELVEPNTVTILSEHKNKVAYIAFDFRTSLDYEHGFSILTHRRKAVNWAGAGERGGGPPETISSEEQDLIKKYLDCEALYLDLVSQVVDLKSAERLAEDIAKVEAESEVLYNQTSRLFIPNSPQGQKRSRIVVQRLSEFERIWKDCPEAAKHLNLYLKKCLAWKNSRP</sequence>